<feature type="non-terminal residue" evidence="1">
    <location>
        <position position="1"/>
    </location>
</feature>
<feature type="non-terminal residue" evidence="1">
    <location>
        <position position="299"/>
    </location>
</feature>
<name>A0A3S0ZHI5_ELYCH</name>
<gene>
    <name evidence="1" type="ORF">EGW08_017232</name>
</gene>
<organism evidence="1 2">
    <name type="scientific">Elysia chlorotica</name>
    <name type="common">Eastern emerald elysia</name>
    <name type="synonym">Sea slug</name>
    <dbReference type="NCBI Taxonomy" id="188477"/>
    <lineage>
        <taxon>Eukaryota</taxon>
        <taxon>Metazoa</taxon>
        <taxon>Spiralia</taxon>
        <taxon>Lophotrochozoa</taxon>
        <taxon>Mollusca</taxon>
        <taxon>Gastropoda</taxon>
        <taxon>Heterobranchia</taxon>
        <taxon>Euthyneura</taxon>
        <taxon>Panpulmonata</taxon>
        <taxon>Sacoglossa</taxon>
        <taxon>Placobranchoidea</taxon>
        <taxon>Plakobranchidae</taxon>
        <taxon>Elysia</taxon>
    </lineage>
</organism>
<evidence type="ECO:0000313" key="1">
    <source>
        <dbReference type="EMBL" id="RUS75009.1"/>
    </source>
</evidence>
<evidence type="ECO:0008006" key="3">
    <source>
        <dbReference type="Google" id="ProtNLM"/>
    </source>
</evidence>
<comment type="caution">
    <text evidence="1">The sequence shown here is derived from an EMBL/GenBank/DDBJ whole genome shotgun (WGS) entry which is preliminary data.</text>
</comment>
<protein>
    <recommendedName>
        <fullName evidence="3">Nucleolar pre-ribosomal-associated protein 1 C-terminal domain-containing protein</fullName>
    </recommendedName>
</protein>
<dbReference type="AlphaFoldDB" id="A0A3S0ZHI5"/>
<keyword evidence="2" id="KW-1185">Reference proteome</keyword>
<evidence type="ECO:0000313" key="2">
    <source>
        <dbReference type="Proteomes" id="UP000271974"/>
    </source>
</evidence>
<proteinExistence type="predicted"/>
<accession>A0A3S0ZHI5</accession>
<reference evidence="1 2" key="1">
    <citation type="submission" date="2019-01" db="EMBL/GenBank/DDBJ databases">
        <title>A draft genome assembly of the solar-powered sea slug Elysia chlorotica.</title>
        <authorList>
            <person name="Cai H."/>
            <person name="Li Q."/>
            <person name="Fang X."/>
            <person name="Li J."/>
            <person name="Curtis N.E."/>
            <person name="Altenburger A."/>
            <person name="Shibata T."/>
            <person name="Feng M."/>
            <person name="Maeda T."/>
            <person name="Schwartz J.A."/>
            <person name="Shigenobu S."/>
            <person name="Lundholm N."/>
            <person name="Nishiyama T."/>
            <person name="Yang H."/>
            <person name="Hasebe M."/>
            <person name="Li S."/>
            <person name="Pierce S.K."/>
            <person name="Wang J."/>
        </authorList>
    </citation>
    <scope>NUCLEOTIDE SEQUENCE [LARGE SCALE GENOMIC DNA]</scope>
    <source>
        <strain evidence="1">EC2010</strain>
        <tissue evidence="1">Whole organism of an adult</tissue>
    </source>
</reference>
<dbReference type="Proteomes" id="UP000271974">
    <property type="component" value="Unassembled WGS sequence"/>
</dbReference>
<sequence>PHKLKLSKFAWGSEAVHIHNKQQQLLDFVCGLLVNKKKHNLHGEDVLLTWKTLLMFLQASGQTAHVKPSILQAVVEDLGKCSKGKDSVTKTEPSFDFQDSVVSCACHLLSLSSVASAQFELLCSVLVSACSLKMKSACQVNSSESADRLLVTVLSVLIRCQRAHLNQAQVLHSVLEKALACSLKIMYKCPKGIEQLFQDFLMACLLHSDHMEAYGVYLRHSCGEPAPGQPKQPAKVMTSLFAAWASLISPGDSRSATKKFIPLYLQYFLKENKSDPRICFLMLKRLVKLMSPAVSSDDQ</sequence>
<dbReference type="EMBL" id="RQTK01000778">
    <property type="protein sequence ID" value="RUS75009.1"/>
    <property type="molecule type" value="Genomic_DNA"/>
</dbReference>
<dbReference type="STRING" id="188477.A0A3S0ZHI5"/>
<dbReference type="OrthoDB" id="160374at2759"/>